<evidence type="ECO:0000313" key="2">
    <source>
        <dbReference type="Proteomes" id="UP000321317"/>
    </source>
</evidence>
<dbReference type="EMBL" id="VRMA01000063">
    <property type="protein sequence ID" value="TXK56348.1"/>
    <property type="molecule type" value="Genomic_DNA"/>
</dbReference>
<dbReference type="InterPro" id="IPR029058">
    <property type="entry name" value="AB_hydrolase_fold"/>
</dbReference>
<dbReference type="Pfam" id="PF11144">
    <property type="entry name" value="DUF2920"/>
    <property type="match status" value="1"/>
</dbReference>
<evidence type="ECO:0000313" key="1">
    <source>
        <dbReference type="EMBL" id="TXK56348.1"/>
    </source>
</evidence>
<accession>A0ABY3L0C4</accession>
<comment type="caution">
    <text evidence="1">The sequence shown here is derived from an EMBL/GenBank/DDBJ whole genome shotgun (WGS) entry which is preliminary data.</text>
</comment>
<gene>
    <name evidence="1" type="ORF">FVD16_08075</name>
</gene>
<reference evidence="1 2" key="1">
    <citation type="submission" date="2019-08" db="EMBL/GenBank/DDBJ databases">
        <title>Rapid identification of Enteric Bacteria from Whole Genome Sequences (WGS) using Average Nucleotide Identity (ANI).</title>
        <authorList>
            <person name="Lane C."/>
        </authorList>
    </citation>
    <scope>NUCLEOTIDE SEQUENCE [LARGE SCALE GENOMIC DNA]</scope>
    <source>
        <strain evidence="1 2">D4984</strain>
    </source>
</reference>
<dbReference type="InterPro" id="IPR022605">
    <property type="entry name" value="DUF2920"/>
</dbReference>
<dbReference type="Proteomes" id="UP000321317">
    <property type="component" value="Unassembled WGS sequence"/>
</dbReference>
<dbReference type="SUPFAM" id="SSF53474">
    <property type="entry name" value="alpha/beta-Hydrolases"/>
    <property type="match status" value="1"/>
</dbReference>
<protein>
    <submittedName>
        <fullName evidence="1">DUF2920 family protein</fullName>
    </submittedName>
</protein>
<name>A0ABY3L0C4_9BACT</name>
<keyword evidence="2" id="KW-1185">Reference proteome</keyword>
<dbReference type="RefSeq" id="WP_147734759.1">
    <property type="nucleotide sequence ID" value="NZ_JANKHQ010000003.1"/>
</dbReference>
<dbReference type="Gene3D" id="3.40.50.1820">
    <property type="entry name" value="alpha/beta hydrolase"/>
    <property type="match status" value="1"/>
</dbReference>
<organism evidence="1 2">
    <name type="scientific">Campylobacter helveticus</name>
    <dbReference type="NCBI Taxonomy" id="28898"/>
    <lineage>
        <taxon>Bacteria</taxon>
        <taxon>Pseudomonadati</taxon>
        <taxon>Campylobacterota</taxon>
        <taxon>Epsilonproteobacteria</taxon>
        <taxon>Campylobacterales</taxon>
        <taxon>Campylobacteraceae</taxon>
        <taxon>Campylobacter</taxon>
    </lineage>
</organism>
<sequence>MTDKQFFIASCDDVELGIKRNAKLEYRVSYRENPKAIFFIIGGFGTNADLRMMDFTRRQIAEKFNVMAVNVLYHCFCCRVNEYDLNYSAKRVMLEGDKANLIRLCQKVGLPYENLTTMDALEFIEKSMEKEKAKGALAKDFKIDSLTYTLVPPNEEYQNYGIMAAIDHINVLKHLKIHGGGGGNLPVIYAGGCYGGYLAHLIAKIAPHHTNAVIDIACAPLPFFEMFMGRALGHGECFVVTNEFIFHCFTKTFWNESNFTKAHYEIRSLLTSSHLEVQKDNCKHIHFVSYHSSEDEFETAKDKKLLYEIYKNIGFDATLHLIKKDDIDNKIIRNLTHGGISNHRVFLKELPLLLEKFEGQNFPLLNASISYPCEDKIFTFEDEKEGFKLKL</sequence>
<proteinExistence type="predicted"/>